<dbReference type="Pfam" id="PF00582">
    <property type="entry name" value="Usp"/>
    <property type="match status" value="1"/>
</dbReference>
<keyword evidence="4" id="KW-1185">Reference proteome</keyword>
<dbReference type="OrthoDB" id="843225at2759"/>
<keyword evidence="1" id="KW-0812">Transmembrane</keyword>
<feature type="transmembrane region" description="Helical" evidence="1">
    <location>
        <begin position="145"/>
        <end position="170"/>
    </location>
</feature>
<feature type="domain" description="UspA" evidence="2">
    <location>
        <begin position="40"/>
        <end position="147"/>
    </location>
</feature>
<proteinExistence type="predicted"/>
<gene>
    <name evidence="3" type="ORF">POTOM_034758</name>
</gene>
<dbReference type="EMBL" id="JAAWWB010000018">
    <property type="protein sequence ID" value="KAG6761532.1"/>
    <property type="molecule type" value="Genomic_DNA"/>
</dbReference>
<evidence type="ECO:0000259" key="2">
    <source>
        <dbReference type="Pfam" id="PF00582"/>
    </source>
</evidence>
<keyword evidence="1" id="KW-1133">Transmembrane helix</keyword>
<dbReference type="Proteomes" id="UP000886885">
    <property type="component" value="Chromosome 9D"/>
</dbReference>
<evidence type="ECO:0000313" key="3">
    <source>
        <dbReference type="EMBL" id="KAG6761532.1"/>
    </source>
</evidence>
<dbReference type="AlphaFoldDB" id="A0A8X7Z5D2"/>
<protein>
    <recommendedName>
        <fullName evidence="2">UspA domain-containing protein</fullName>
    </recommendedName>
</protein>
<dbReference type="PANTHER" id="PTHR47583">
    <property type="entry name" value="ADENINE NUCLEOTIDE ALPHA HYDROLASES-LIKE SUPERFAMILY PROTEIN"/>
    <property type="match status" value="1"/>
</dbReference>
<evidence type="ECO:0000313" key="4">
    <source>
        <dbReference type="Proteomes" id="UP000886885"/>
    </source>
</evidence>
<comment type="caution">
    <text evidence="3">The sequence shown here is derived from an EMBL/GenBank/DDBJ whole genome shotgun (WGS) entry which is preliminary data.</text>
</comment>
<name>A0A8X7Z5D2_POPTO</name>
<reference evidence="3" key="1">
    <citation type="journal article" date="2020" name="bioRxiv">
        <title>Hybrid origin of Populus tomentosa Carr. identified through genome sequencing and phylogenomic analysis.</title>
        <authorList>
            <person name="An X."/>
            <person name="Gao K."/>
            <person name="Chen Z."/>
            <person name="Li J."/>
            <person name="Yang X."/>
            <person name="Yang X."/>
            <person name="Zhou J."/>
            <person name="Guo T."/>
            <person name="Zhao T."/>
            <person name="Huang S."/>
            <person name="Miao D."/>
            <person name="Khan W.U."/>
            <person name="Rao P."/>
            <person name="Ye M."/>
            <person name="Lei B."/>
            <person name="Liao W."/>
            <person name="Wang J."/>
            <person name="Ji L."/>
            <person name="Li Y."/>
            <person name="Guo B."/>
            <person name="Mustafa N.S."/>
            <person name="Li S."/>
            <person name="Yun Q."/>
            <person name="Keller S.R."/>
            <person name="Mao J."/>
            <person name="Zhang R."/>
            <person name="Strauss S.H."/>
        </authorList>
    </citation>
    <scope>NUCLEOTIDE SEQUENCE</scope>
    <source>
        <strain evidence="3">GM15</strain>
        <tissue evidence="3">Leaf</tissue>
    </source>
</reference>
<keyword evidence="1" id="KW-0472">Membrane</keyword>
<accession>A0A8X7Z5D2</accession>
<dbReference type="InterPro" id="IPR006016">
    <property type="entry name" value="UspA"/>
</dbReference>
<evidence type="ECO:0000256" key="1">
    <source>
        <dbReference type="SAM" id="Phobius"/>
    </source>
</evidence>
<organism evidence="3 4">
    <name type="scientific">Populus tomentosa</name>
    <name type="common">Chinese white poplar</name>
    <dbReference type="NCBI Taxonomy" id="118781"/>
    <lineage>
        <taxon>Eukaryota</taxon>
        <taxon>Viridiplantae</taxon>
        <taxon>Streptophyta</taxon>
        <taxon>Embryophyta</taxon>
        <taxon>Tracheophyta</taxon>
        <taxon>Spermatophyta</taxon>
        <taxon>Magnoliopsida</taxon>
        <taxon>eudicotyledons</taxon>
        <taxon>Gunneridae</taxon>
        <taxon>Pentapetalae</taxon>
        <taxon>rosids</taxon>
        <taxon>fabids</taxon>
        <taxon>Malpighiales</taxon>
        <taxon>Salicaceae</taxon>
        <taxon>Saliceae</taxon>
        <taxon>Populus</taxon>
    </lineage>
</organism>
<sequence>MEVLQEDEEYNWREVRLPSMTRVEPEPELEREKGERRRGRDILIAIDHGPNSKHAFDWALIHLCRLADTIHLVHAVSSVQNTVVYETSQQLLEKLAVEALQVAMVSTVARIVEGDAGKIICKEAARLKPAAVVMGTRGRGLVQRFFFFFFAPLLLPLIFSTCVFSCLSFSCSFLQGSASEYCFHHCKVAPVIIVPGKEAGDESLI</sequence>
<dbReference type="PANTHER" id="PTHR47583:SF1">
    <property type="entry name" value="ADENINE NUCLEOTIDE ALPHA HYDROLASES-LIKE SUPERFAMILY PROTEIN"/>
    <property type="match status" value="1"/>
</dbReference>
<dbReference type="CDD" id="cd23659">
    <property type="entry name" value="USP_At3g01520-like"/>
    <property type="match status" value="1"/>
</dbReference>